<dbReference type="VEuPathDB" id="PlasmoDB:Py17XNL_000504639"/>
<organism evidence="1 4">
    <name type="scientific">Plasmodium yoelii</name>
    <dbReference type="NCBI Taxonomy" id="5861"/>
    <lineage>
        <taxon>Eukaryota</taxon>
        <taxon>Sar</taxon>
        <taxon>Alveolata</taxon>
        <taxon>Apicomplexa</taxon>
        <taxon>Aconoidasida</taxon>
        <taxon>Haemosporida</taxon>
        <taxon>Plasmodiidae</taxon>
        <taxon>Plasmodium</taxon>
        <taxon>Plasmodium (Vinckeia)</taxon>
    </lineage>
</organism>
<dbReference type="EMBL" id="LK934633">
    <property type="protein sequence ID" value="CDU16734.1"/>
    <property type="molecule type" value="Genomic_DNA"/>
</dbReference>
<dbReference type="VEuPathDB" id="PlasmoDB:PYYM_0513900"/>
<dbReference type="AlphaFoldDB" id="A0A077Y596"/>
<dbReference type="OMA" id="YEMFNIS"/>
<reference evidence="2" key="3">
    <citation type="submission" date="2014-05" db="EMBL/GenBank/DDBJ databases">
        <authorList>
            <person name="Aslett M.A."/>
            <person name="De Silva N."/>
        </authorList>
    </citation>
    <scope>NUCLEOTIDE SEQUENCE</scope>
    <source>
        <strain evidence="2">17X</strain>
    </source>
</reference>
<dbReference type="KEGG" id="pyo:PY17X_0514600"/>
<dbReference type="Proteomes" id="UP000072904">
    <property type="component" value="Chromosome 5"/>
</dbReference>
<dbReference type="VEuPathDB" id="PlasmoDB:PY17X_0514600"/>
<dbReference type="VEuPathDB" id="PlasmoDB:PY02075"/>
<accession>A0A077Y596</accession>
<reference evidence="2" key="4">
    <citation type="submission" date="2019-05" db="EMBL/GenBank/DDBJ databases">
        <authorList>
            <consortium name="Pathogen Informatics"/>
        </authorList>
    </citation>
    <scope>NUCLEOTIDE SEQUENCE</scope>
    <source>
        <strain evidence="2">17X</strain>
    </source>
</reference>
<dbReference type="GeneID" id="3807237"/>
<dbReference type="RefSeq" id="XP_729932.1">
    <property type="nucleotide sequence ID" value="XM_724839.1"/>
</dbReference>
<gene>
    <name evidence="2" type="ORF">PY17X_0514600</name>
    <name evidence="1" type="ORF">PYYM_0513900</name>
</gene>
<name>A0A077Y596_PLAYE</name>
<protein>
    <submittedName>
        <fullName evidence="1">Uncharacterized protein</fullName>
    </submittedName>
</protein>
<evidence type="ECO:0000313" key="1">
    <source>
        <dbReference type="EMBL" id="CDU16734.1"/>
    </source>
</evidence>
<dbReference type="EMBL" id="LM993659">
    <property type="protein sequence ID" value="VTZ74294.1"/>
    <property type="molecule type" value="Genomic_DNA"/>
</dbReference>
<evidence type="ECO:0000313" key="4">
    <source>
        <dbReference type="Proteomes" id="UP000072904"/>
    </source>
</evidence>
<reference evidence="1" key="2">
    <citation type="submission" date="2014-05" db="EMBL/GenBank/DDBJ databases">
        <authorList>
            <person name="Aslett A.Martin."/>
            <person name="De Silva Nishadi"/>
        </authorList>
    </citation>
    <scope>NUCLEOTIDE SEQUENCE</scope>
    <source>
        <strain evidence="1">YM</strain>
    </source>
</reference>
<evidence type="ECO:0000313" key="2">
    <source>
        <dbReference type="EMBL" id="VTZ74294.1"/>
    </source>
</evidence>
<evidence type="ECO:0000313" key="3">
    <source>
        <dbReference type="Proteomes" id="UP000072874"/>
    </source>
</evidence>
<dbReference type="OrthoDB" id="370443at2759"/>
<dbReference type="Proteomes" id="UP000072874">
    <property type="component" value="Chromosome 5"/>
</dbReference>
<reference evidence="3 4" key="1">
    <citation type="journal article" date="2014" name="BMC Biol.">
        <title>A comprehensive evaluation of rodent malaria parasite genomes and gene expression.</title>
        <authorList>
            <person name="Otto T.D."/>
            <person name="Bohme U."/>
            <person name="Jackson A.P."/>
            <person name="Hunt M."/>
            <person name="Franke-Fayard B."/>
            <person name="Hoeijmakers W.A."/>
            <person name="Religa A.A."/>
            <person name="Robertson L."/>
            <person name="Sanders M."/>
            <person name="Ogun S.A."/>
            <person name="Cunningham D."/>
            <person name="Erhart A."/>
            <person name="Billker O."/>
            <person name="Khan S.M."/>
            <person name="Stunnenberg H.G."/>
            <person name="Langhorne J."/>
            <person name="Holder A.A."/>
            <person name="Waters A.P."/>
            <person name="Newbold C.I."/>
            <person name="Pain A."/>
            <person name="Berriman M."/>
            <person name="Janse C.J."/>
        </authorList>
    </citation>
    <scope>NUCLEOTIDE SEQUENCE [LARGE SCALE GENOMIC DNA]</scope>
    <source>
        <strain evidence="2 3">17X</strain>
        <strain evidence="1 4">YM</strain>
    </source>
</reference>
<sequence length="108" mass="12835">MKDSKEENKNSLNLTNKTKDELKNEIINYTVFNMCISLLSGVQIKCLDKKEKDKNENNETCFKHIPTIYNPFKNCYLEDWEIFNILPKKAFHSENVYNVVSFYKNKTK</sequence>
<proteinExistence type="predicted"/>